<sequence>METRKLPPERKAFYFIPDISGFSQFVENTAIEHSIHIISELLEILLDNNVLNMKLAEIEGDALFMYTGQDLSFSQMESQVTSMLNSFRKHLLKYEHQRICNCGACATAINLKIKFLFHRGRLDFIRVKDIQKPYGQDVNRIHRLLKNDVPCDEYLLLSHPTMEYLNIPAGDLGFNRIESNYDIQILPYYYKNLEKYKTKFDKESNRGAISLDEDPDFIVEQIIHVPIDKAFELISNFKYRKLWDTSLTEIDFNEAQVNRPGSKHTCIIGSRKIKFETVGLDSKADLSYGERTSNLPMANNYRFYILLDKSGPGTTKVKILNYLNLNWIGKMMRKSMHKKLETKWKKKLKKLEEIALNRFEIT</sequence>
<keyword evidence="2" id="KW-1185">Reference proteome</keyword>
<accession>A0ABW5X579</accession>
<reference evidence="2" key="1">
    <citation type="journal article" date="2019" name="Int. J. Syst. Evol. Microbiol.">
        <title>The Global Catalogue of Microorganisms (GCM) 10K type strain sequencing project: providing services to taxonomists for standard genome sequencing and annotation.</title>
        <authorList>
            <consortium name="The Broad Institute Genomics Platform"/>
            <consortium name="The Broad Institute Genome Sequencing Center for Infectious Disease"/>
            <person name="Wu L."/>
            <person name="Ma J."/>
        </authorList>
    </citation>
    <scope>NUCLEOTIDE SEQUENCE [LARGE SCALE GENOMIC DNA]</scope>
    <source>
        <strain evidence="2">KCTC 52925</strain>
    </source>
</reference>
<dbReference type="SUPFAM" id="SSF55961">
    <property type="entry name" value="Bet v1-like"/>
    <property type="match status" value="1"/>
</dbReference>
<evidence type="ECO:0000313" key="1">
    <source>
        <dbReference type="EMBL" id="MFD2832513.1"/>
    </source>
</evidence>
<name>A0ABW5X579_9FLAO</name>
<dbReference type="Pfam" id="PF10851">
    <property type="entry name" value="DUF2652"/>
    <property type="match status" value="1"/>
</dbReference>
<dbReference type="Proteomes" id="UP001597438">
    <property type="component" value="Unassembled WGS sequence"/>
</dbReference>
<gene>
    <name evidence="1" type="ORF">ACFSYS_04380</name>
</gene>
<dbReference type="EMBL" id="JBHUOJ010000008">
    <property type="protein sequence ID" value="MFD2832513.1"/>
    <property type="molecule type" value="Genomic_DNA"/>
</dbReference>
<organism evidence="1 2">
    <name type="scientific">Christiangramia antarctica</name>
    <dbReference type="NCBI Taxonomy" id="2058158"/>
    <lineage>
        <taxon>Bacteria</taxon>
        <taxon>Pseudomonadati</taxon>
        <taxon>Bacteroidota</taxon>
        <taxon>Flavobacteriia</taxon>
        <taxon>Flavobacteriales</taxon>
        <taxon>Flavobacteriaceae</taxon>
        <taxon>Christiangramia</taxon>
    </lineage>
</organism>
<protein>
    <submittedName>
        <fullName evidence="1">DUF2652 domain-containing protein</fullName>
    </submittedName>
</protein>
<dbReference type="InterPro" id="IPR020503">
    <property type="entry name" value="Uncharacterised_Rv2561"/>
</dbReference>
<dbReference type="RefSeq" id="WP_251742891.1">
    <property type="nucleotide sequence ID" value="NZ_JBHUOJ010000008.1"/>
</dbReference>
<comment type="caution">
    <text evidence="1">The sequence shown here is derived from an EMBL/GenBank/DDBJ whole genome shotgun (WGS) entry which is preliminary data.</text>
</comment>
<proteinExistence type="predicted"/>
<evidence type="ECO:0000313" key="2">
    <source>
        <dbReference type="Proteomes" id="UP001597438"/>
    </source>
</evidence>